<sequence>MASEPRVGVAVFVFQNTQDGHFVVGRRKGSHGAGTTAVNPHLSSVLTFIGTYALPGGHLDFGESFEQCAAREVKEETGLDVQDVRFLTATNTVFGDTGKHYVTIFMTAMVVANLDGSVAEPQSTAGHRLFLALRVVRWRSVLPSPELFHFGDDNHTTLRVYREAREITVPWLRDLEKDMRERGVWEGRQEGSMHARGHEGRPEASLLHRIGSVVWECIRTSGSSSDGDRTRKKDVLLKRLYGSVLRSVAEADEEIARLERLLEGTHPPGATVPQVGRGGGAAVPNRHNRGPGDSMRSKEKTAGRSTGGSRAPPGPEPVNPNANELRDSPSSSERPLGAQQRTGRDKSTNGDRGLPTPEDLGGRDTPRSSFQDMPQHGVPGKHDVMPDRAGLYNEHGYGSTPETNPAYAWKPPESGDDDNDDTASYVSRVTRAPTLLSQESAPMPVNVGGSAHKRSHKKKGSRSQR</sequence>
<dbReference type="InterPro" id="IPR015797">
    <property type="entry name" value="NUDIX_hydrolase-like_dom_sf"/>
</dbReference>
<comment type="caution">
    <text evidence="4">The sequence shown here is derived from an EMBL/GenBank/DDBJ whole genome shotgun (WGS) entry which is preliminary data.</text>
</comment>
<dbReference type="PROSITE" id="PS51462">
    <property type="entry name" value="NUDIX"/>
    <property type="match status" value="1"/>
</dbReference>
<dbReference type="SUPFAM" id="SSF55811">
    <property type="entry name" value="Nudix"/>
    <property type="match status" value="1"/>
</dbReference>
<evidence type="ECO:0000313" key="4">
    <source>
        <dbReference type="EMBL" id="KAK0963751.1"/>
    </source>
</evidence>
<evidence type="ECO:0000313" key="5">
    <source>
        <dbReference type="Proteomes" id="UP001175353"/>
    </source>
</evidence>
<dbReference type="InterPro" id="IPR020476">
    <property type="entry name" value="Nudix_hydrolase"/>
</dbReference>
<keyword evidence="1" id="KW-0378">Hydrolase</keyword>
<dbReference type="PRINTS" id="PR00502">
    <property type="entry name" value="NUDIXFAMILY"/>
</dbReference>
<dbReference type="GO" id="GO:0005829">
    <property type="term" value="C:cytosol"/>
    <property type="evidence" value="ECO:0007669"/>
    <property type="project" value="TreeGrafter"/>
</dbReference>
<dbReference type="PANTHER" id="PTHR16099:SF5">
    <property type="entry name" value="NUCLEOTIDE TRIPHOSPHATE DIPHOSPHATASE NUDT15"/>
    <property type="match status" value="1"/>
</dbReference>
<evidence type="ECO:0000256" key="1">
    <source>
        <dbReference type="ARBA" id="ARBA00022801"/>
    </source>
</evidence>
<feature type="region of interest" description="Disordered" evidence="2">
    <location>
        <begin position="262"/>
        <end position="465"/>
    </location>
</feature>
<feature type="domain" description="Nudix hydrolase" evidence="3">
    <location>
        <begin position="4"/>
        <end position="166"/>
    </location>
</feature>
<evidence type="ECO:0000256" key="2">
    <source>
        <dbReference type="SAM" id="MobiDB-lite"/>
    </source>
</evidence>
<dbReference type="Pfam" id="PF00293">
    <property type="entry name" value="NUDIX"/>
    <property type="match status" value="1"/>
</dbReference>
<dbReference type="Proteomes" id="UP001175353">
    <property type="component" value="Unassembled WGS sequence"/>
</dbReference>
<evidence type="ECO:0000259" key="3">
    <source>
        <dbReference type="PROSITE" id="PS51462"/>
    </source>
</evidence>
<dbReference type="PANTHER" id="PTHR16099">
    <property type="entry name" value="8-OXO-DGTP DIPHOSPHATES NUDT15"/>
    <property type="match status" value="1"/>
</dbReference>
<dbReference type="PROSITE" id="PS00893">
    <property type="entry name" value="NUDIX_BOX"/>
    <property type="match status" value="1"/>
</dbReference>
<protein>
    <recommendedName>
        <fullName evidence="3">Nudix hydrolase domain-containing protein</fullName>
    </recommendedName>
</protein>
<proteinExistence type="predicted"/>
<accession>A0AAN6K1Z0</accession>
<reference evidence="4" key="1">
    <citation type="submission" date="2023-06" db="EMBL/GenBank/DDBJ databases">
        <title>Black Yeasts Isolated from many extreme environments.</title>
        <authorList>
            <person name="Coleine C."/>
            <person name="Stajich J.E."/>
            <person name="Selbmann L."/>
        </authorList>
    </citation>
    <scope>NUCLEOTIDE SEQUENCE</scope>
    <source>
        <strain evidence="4">CCFEE 5200</strain>
    </source>
</reference>
<dbReference type="EMBL" id="JAUJLE010000271">
    <property type="protein sequence ID" value="KAK0963751.1"/>
    <property type="molecule type" value="Genomic_DNA"/>
</dbReference>
<keyword evidence="5" id="KW-1185">Reference proteome</keyword>
<gene>
    <name evidence="4" type="ORF">LTR91_018837</name>
</gene>
<dbReference type="InterPro" id="IPR020084">
    <property type="entry name" value="NUDIX_hydrolase_CS"/>
</dbReference>
<feature type="compositionally biased region" description="Basic residues" evidence="2">
    <location>
        <begin position="451"/>
        <end position="465"/>
    </location>
</feature>
<dbReference type="AlphaFoldDB" id="A0AAN6K1Z0"/>
<dbReference type="GO" id="GO:0035539">
    <property type="term" value="F:8-oxo-7,8-dihydrodeoxyguanosine triphosphate pyrophosphatase activity"/>
    <property type="evidence" value="ECO:0007669"/>
    <property type="project" value="TreeGrafter"/>
</dbReference>
<name>A0AAN6K1Z0_9PEZI</name>
<organism evidence="4 5">
    <name type="scientific">Friedmanniomyces endolithicus</name>
    <dbReference type="NCBI Taxonomy" id="329885"/>
    <lineage>
        <taxon>Eukaryota</taxon>
        <taxon>Fungi</taxon>
        <taxon>Dikarya</taxon>
        <taxon>Ascomycota</taxon>
        <taxon>Pezizomycotina</taxon>
        <taxon>Dothideomycetes</taxon>
        <taxon>Dothideomycetidae</taxon>
        <taxon>Mycosphaerellales</taxon>
        <taxon>Teratosphaeriaceae</taxon>
        <taxon>Friedmanniomyces</taxon>
    </lineage>
</organism>
<dbReference type="Gene3D" id="3.90.79.10">
    <property type="entry name" value="Nucleoside Triphosphate Pyrophosphohydrolase"/>
    <property type="match status" value="1"/>
</dbReference>
<dbReference type="CDD" id="cd04678">
    <property type="entry name" value="NUDIX_MTH2_Nudt15"/>
    <property type="match status" value="1"/>
</dbReference>
<dbReference type="InterPro" id="IPR000086">
    <property type="entry name" value="NUDIX_hydrolase_dom"/>
</dbReference>
<dbReference type="GO" id="GO:0006203">
    <property type="term" value="P:dGTP catabolic process"/>
    <property type="evidence" value="ECO:0007669"/>
    <property type="project" value="TreeGrafter"/>
</dbReference>